<gene>
    <name evidence="2" type="ORF">HMPREF9451_00354</name>
</gene>
<dbReference type="EMBL" id="ADMD01000001">
    <property type="protein sequence ID" value="EJZ84750.1"/>
    <property type="molecule type" value="Genomic_DNA"/>
</dbReference>
<evidence type="ECO:0000256" key="1">
    <source>
        <dbReference type="SAM" id="MobiDB-lite"/>
    </source>
</evidence>
<dbReference type="Proteomes" id="UP000006069">
    <property type="component" value="Unassembled WGS sequence"/>
</dbReference>
<name>K0ZBD1_9ACTN</name>
<organism evidence="2 3">
    <name type="scientific">Slackia piriformis YIT 12062</name>
    <dbReference type="NCBI Taxonomy" id="742818"/>
    <lineage>
        <taxon>Bacteria</taxon>
        <taxon>Bacillati</taxon>
        <taxon>Actinomycetota</taxon>
        <taxon>Coriobacteriia</taxon>
        <taxon>Eggerthellales</taxon>
        <taxon>Eggerthellaceae</taxon>
        <taxon>Slackia</taxon>
    </lineage>
</organism>
<sequence length="84" mass="9602">MCLQDERMGMGGSGANDVNKGTHSARGSVELRRECLTKATKVDFKSLIRQLTVRRVTVLLYCTTPRTHSTTRRNLRFHQLRRAL</sequence>
<dbReference type="InParanoid" id="K0ZBD1"/>
<feature type="region of interest" description="Disordered" evidence="1">
    <location>
        <begin position="1"/>
        <end position="25"/>
    </location>
</feature>
<dbReference type="HOGENOM" id="CLU_2525761_0_0_11"/>
<comment type="caution">
    <text evidence="2">The sequence shown here is derived from an EMBL/GenBank/DDBJ whole genome shotgun (WGS) entry which is preliminary data.</text>
</comment>
<evidence type="ECO:0000313" key="2">
    <source>
        <dbReference type="EMBL" id="EJZ84750.1"/>
    </source>
</evidence>
<protein>
    <submittedName>
        <fullName evidence="2">Uncharacterized protein</fullName>
    </submittedName>
</protein>
<evidence type="ECO:0000313" key="3">
    <source>
        <dbReference type="Proteomes" id="UP000006069"/>
    </source>
</evidence>
<accession>K0ZBD1</accession>
<keyword evidence="3" id="KW-1185">Reference proteome</keyword>
<reference evidence="2 3" key="1">
    <citation type="submission" date="2012-08" db="EMBL/GenBank/DDBJ databases">
        <title>The Genome Sequence of Slackia piriformis YIT 12062.</title>
        <authorList>
            <consortium name="The Broad Institute Genome Sequencing Platform"/>
            <person name="Earl A."/>
            <person name="Ward D."/>
            <person name="Feldgarden M."/>
            <person name="Gevers D."/>
            <person name="Morotomi M."/>
            <person name="Walker B."/>
            <person name="Young S.K."/>
            <person name="Zeng Q."/>
            <person name="Gargeya S."/>
            <person name="Fitzgerald M."/>
            <person name="Haas B."/>
            <person name="Abouelleil A."/>
            <person name="Alvarado L."/>
            <person name="Arachchi H.M."/>
            <person name="Berlin A.M."/>
            <person name="Chapman S.B."/>
            <person name="Goldberg J."/>
            <person name="Griggs A."/>
            <person name="Gujja S."/>
            <person name="Hansen M."/>
            <person name="Howarth C."/>
            <person name="Imamovic A."/>
            <person name="Larimer J."/>
            <person name="McCowen C."/>
            <person name="Montmayeur A."/>
            <person name="Murphy C."/>
            <person name="Neiman D."/>
            <person name="Pearson M."/>
            <person name="Priest M."/>
            <person name="Roberts A."/>
            <person name="Saif S."/>
            <person name="Shea T."/>
            <person name="Sisk P."/>
            <person name="Sykes S."/>
            <person name="Wortman J."/>
            <person name="Nusbaum C."/>
            <person name="Birren B."/>
        </authorList>
    </citation>
    <scope>NUCLEOTIDE SEQUENCE [LARGE SCALE GENOMIC DNA]</scope>
    <source>
        <strain evidence="2 3">YIT 12062</strain>
    </source>
</reference>
<dbReference type="AlphaFoldDB" id="K0ZBD1"/>
<proteinExistence type="predicted"/>